<feature type="region of interest" description="Disordered" evidence="1">
    <location>
        <begin position="1"/>
        <end position="21"/>
    </location>
</feature>
<reference evidence="4" key="2">
    <citation type="submission" date="2019-09" db="UniProtKB">
        <authorList>
            <consortium name="WormBaseParasite"/>
        </authorList>
    </citation>
    <scope>IDENTIFICATION</scope>
</reference>
<feature type="compositionally biased region" description="Basic residues" evidence="1">
    <location>
        <begin position="85"/>
        <end position="95"/>
    </location>
</feature>
<dbReference type="Proteomes" id="UP000050761">
    <property type="component" value="Unassembled WGS sequence"/>
</dbReference>
<keyword evidence="3" id="KW-1185">Reference proteome</keyword>
<accession>A0A183FLJ5</accession>
<organism evidence="3 4">
    <name type="scientific">Heligmosomoides polygyrus</name>
    <name type="common">Parasitic roundworm</name>
    <dbReference type="NCBI Taxonomy" id="6339"/>
    <lineage>
        <taxon>Eukaryota</taxon>
        <taxon>Metazoa</taxon>
        <taxon>Ecdysozoa</taxon>
        <taxon>Nematoda</taxon>
        <taxon>Chromadorea</taxon>
        <taxon>Rhabditida</taxon>
        <taxon>Rhabditina</taxon>
        <taxon>Rhabditomorpha</taxon>
        <taxon>Strongyloidea</taxon>
        <taxon>Heligmosomidae</taxon>
        <taxon>Heligmosomoides</taxon>
    </lineage>
</organism>
<reference evidence="2 3" key="1">
    <citation type="submission" date="2018-11" db="EMBL/GenBank/DDBJ databases">
        <authorList>
            <consortium name="Pathogen Informatics"/>
        </authorList>
    </citation>
    <scope>NUCLEOTIDE SEQUENCE [LARGE SCALE GENOMIC DNA]</scope>
</reference>
<feature type="region of interest" description="Disordered" evidence="1">
    <location>
        <begin position="39"/>
        <end position="95"/>
    </location>
</feature>
<sequence length="172" mass="18692">MKEDKVNNAVVSDPSLPAPTKGVEGAAISVLMEEDKVNNAAVSDPSLPGPTKEDEGALPEATPISDCSTLESGLGSWVPATPKKPPPKKKRRSRVAYKFTLLRSRIASSGVAGAAKQRRERLSHKSRLKTKKNSKKRNLRGVPTHPTDDRLEQRAFSVSESDLLSNMVPRAW</sequence>
<proteinExistence type="predicted"/>
<feature type="compositionally biased region" description="Basic residues" evidence="1">
    <location>
        <begin position="116"/>
        <end position="139"/>
    </location>
</feature>
<evidence type="ECO:0000313" key="2">
    <source>
        <dbReference type="EMBL" id="VDO75078.1"/>
    </source>
</evidence>
<dbReference type="AlphaFoldDB" id="A0A183FLJ5"/>
<protein>
    <submittedName>
        <fullName evidence="2 4">Uncharacterized protein</fullName>
    </submittedName>
</protein>
<evidence type="ECO:0000313" key="4">
    <source>
        <dbReference type="WBParaSite" id="HPBE_0000814001-mRNA-1"/>
    </source>
</evidence>
<dbReference type="WBParaSite" id="HPBE_0000814001-mRNA-1">
    <property type="protein sequence ID" value="HPBE_0000814001-mRNA-1"/>
    <property type="gene ID" value="HPBE_0000814001"/>
</dbReference>
<gene>
    <name evidence="2" type="ORF">HPBE_LOCUS8137</name>
</gene>
<accession>A0A3P8BF16</accession>
<evidence type="ECO:0000313" key="3">
    <source>
        <dbReference type="Proteomes" id="UP000050761"/>
    </source>
</evidence>
<dbReference type="EMBL" id="UZAH01026066">
    <property type="protein sequence ID" value="VDO75078.1"/>
    <property type="molecule type" value="Genomic_DNA"/>
</dbReference>
<name>A0A183FLJ5_HELPZ</name>
<evidence type="ECO:0000256" key="1">
    <source>
        <dbReference type="SAM" id="MobiDB-lite"/>
    </source>
</evidence>
<feature type="region of interest" description="Disordered" evidence="1">
    <location>
        <begin position="108"/>
        <end position="154"/>
    </location>
</feature>